<proteinExistence type="predicted"/>
<sequence>MTNVKICDIVEVDSAKGKTKMQFQIQKSAQANQSFIEQSEQLESLDHESLVDDFRLEKEVPQRHSVFFSSLFRKSPRPLLWPY</sequence>
<accession>A0A1F7VDQ9</accession>
<comment type="caution">
    <text evidence="1">The sequence shown here is derived from an EMBL/GenBank/DDBJ whole genome shotgun (WGS) entry which is preliminary data.</text>
</comment>
<name>A0A1F7VDQ9_9BACT</name>
<protein>
    <submittedName>
        <fullName evidence="1">Uncharacterized protein</fullName>
    </submittedName>
</protein>
<evidence type="ECO:0000313" key="1">
    <source>
        <dbReference type="EMBL" id="OGL88585.1"/>
    </source>
</evidence>
<gene>
    <name evidence="1" type="ORF">A3I42_02385</name>
</gene>
<evidence type="ECO:0000313" key="2">
    <source>
        <dbReference type="Proteomes" id="UP000178264"/>
    </source>
</evidence>
<dbReference type="AlphaFoldDB" id="A0A1F7VDQ9"/>
<organism evidence="1 2">
    <name type="scientific">Candidatus Uhrbacteria bacterium RIFCSPLOWO2_02_FULL_49_11</name>
    <dbReference type="NCBI Taxonomy" id="1802409"/>
    <lineage>
        <taxon>Bacteria</taxon>
        <taxon>Candidatus Uhriibacteriota</taxon>
    </lineage>
</organism>
<dbReference type="EMBL" id="MGER01000023">
    <property type="protein sequence ID" value="OGL88585.1"/>
    <property type="molecule type" value="Genomic_DNA"/>
</dbReference>
<dbReference type="Proteomes" id="UP000178264">
    <property type="component" value="Unassembled WGS sequence"/>
</dbReference>
<reference evidence="1 2" key="1">
    <citation type="journal article" date="2016" name="Nat. Commun.">
        <title>Thousands of microbial genomes shed light on interconnected biogeochemical processes in an aquifer system.</title>
        <authorList>
            <person name="Anantharaman K."/>
            <person name="Brown C.T."/>
            <person name="Hug L.A."/>
            <person name="Sharon I."/>
            <person name="Castelle C.J."/>
            <person name="Probst A.J."/>
            <person name="Thomas B.C."/>
            <person name="Singh A."/>
            <person name="Wilkins M.J."/>
            <person name="Karaoz U."/>
            <person name="Brodie E.L."/>
            <person name="Williams K.H."/>
            <person name="Hubbard S.S."/>
            <person name="Banfield J.F."/>
        </authorList>
    </citation>
    <scope>NUCLEOTIDE SEQUENCE [LARGE SCALE GENOMIC DNA]</scope>
</reference>